<dbReference type="Proteomes" id="UP000635828">
    <property type="component" value="Unassembled WGS sequence"/>
</dbReference>
<dbReference type="PANTHER" id="PTHR30268">
    <property type="entry name" value="L-RHAMNOSE ISOMERASE"/>
    <property type="match status" value="1"/>
</dbReference>
<comment type="pathway">
    <text evidence="6">Carbohydrate degradation; L-rhamnose degradation; glycerone phosphate from L-rhamnose: step 1/3.</text>
</comment>
<keyword evidence="2 6" id="KW-0479">Metal-binding</keyword>
<comment type="function">
    <text evidence="6">Catalyzes the interconversion of L-rhamnose and L-rhamnulose.</text>
</comment>
<keyword evidence="4 6" id="KW-0413">Isomerase</keyword>
<proteinExistence type="inferred from homology"/>
<dbReference type="InterPro" id="IPR036237">
    <property type="entry name" value="Xyl_isomerase-like_sf"/>
</dbReference>
<comment type="caution">
    <text evidence="8">The sequence shown here is derived from an EMBL/GenBank/DDBJ whole genome shotgun (WGS) entry which is preliminary data.</text>
</comment>
<dbReference type="Pfam" id="PF06134">
    <property type="entry name" value="RhaA"/>
    <property type="match status" value="1"/>
</dbReference>
<reference evidence="8 9" key="1">
    <citation type="submission" date="2020-08" db="EMBL/GenBank/DDBJ databases">
        <title>Genome public.</title>
        <authorList>
            <person name="Liu C."/>
            <person name="Sun Q."/>
        </authorList>
    </citation>
    <scope>NUCLEOTIDE SEQUENCE [LARGE SCALE GENOMIC DNA]</scope>
    <source>
        <strain evidence="8 9">NSJ-7</strain>
    </source>
</reference>
<dbReference type="RefSeq" id="WP_024727184.1">
    <property type="nucleotide sequence ID" value="NZ_JACOOS010000009.1"/>
</dbReference>
<keyword evidence="9" id="KW-1185">Reference proteome</keyword>
<evidence type="ECO:0000256" key="1">
    <source>
        <dbReference type="ARBA" id="ARBA00022490"/>
    </source>
</evidence>
<name>A0ABR7FRA3_9FIRM</name>
<keyword evidence="1 6" id="KW-0963">Cytoplasm</keyword>
<feature type="binding site" evidence="6">
    <location>
        <position position="259"/>
    </location>
    <ligand>
        <name>Mn(2+)</name>
        <dbReference type="ChEBI" id="CHEBI:29035"/>
    </ligand>
</feature>
<dbReference type="InterPro" id="IPR050337">
    <property type="entry name" value="L-rhamnose_isomerase"/>
</dbReference>
<evidence type="ECO:0000313" key="8">
    <source>
        <dbReference type="EMBL" id="MBC5677741.1"/>
    </source>
</evidence>
<keyword evidence="3 6" id="KW-0464">Manganese</keyword>
<dbReference type="EMBL" id="JACOOS010000009">
    <property type="protein sequence ID" value="MBC5677741.1"/>
    <property type="molecule type" value="Genomic_DNA"/>
</dbReference>
<dbReference type="NCBIfam" id="TIGR01748">
    <property type="entry name" value="rhaA"/>
    <property type="match status" value="1"/>
</dbReference>
<dbReference type="EC" id="5.3.1.14" evidence="6 7"/>
<evidence type="ECO:0000256" key="6">
    <source>
        <dbReference type="HAMAP-Rule" id="MF_00541"/>
    </source>
</evidence>
<evidence type="ECO:0000256" key="2">
    <source>
        <dbReference type="ARBA" id="ARBA00022723"/>
    </source>
</evidence>
<dbReference type="InterPro" id="IPR009308">
    <property type="entry name" value="Rhamnose_isomerase"/>
</dbReference>
<dbReference type="GO" id="GO:0008740">
    <property type="term" value="F:L-rhamnose isomerase activity"/>
    <property type="evidence" value="ECO:0007669"/>
    <property type="project" value="UniProtKB-EC"/>
</dbReference>
<feature type="binding site" evidence="6">
    <location>
        <position position="291"/>
    </location>
    <ligand>
        <name>Mn(2+)</name>
        <dbReference type="ChEBI" id="CHEBI:29035"/>
    </ligand>
</feature>
<organism evidence="8 9">
    <name type="scientific">Anaerostipes hominis</name>
    <name type="common">ex Liu et al. 2021</name>
    <dbReference type="NCBI Taxonomy" id="2763018"/>
    <lineage>
        <taxon>Bacteria</taxon>
        <taxon>Bacillati</taxon>
        <taxon>Bacillota</taxon>
        <taxon>Clostridia</taxon>
        <taxon>Lachnospirales</taxon>
        <taxon>Lachnospiraceae</taxon>
        <taxon>Anaerostipes</taxon>
    </lineage>
</organism>
<evidence type="ECO:0000256" key="4">
    <source>
        <dbReference type="ARBA" id="ARBA00023235"/>
    </source>
</evidence>
<dbReference type="Gene3D" id="3.20.20.150">
    <property type="entry name" value="Divalent-metal-dependent TIM barrel enzymes"/>
    <property type="match status" value="1"/>
</dbReference>
<comment type="similarity">
    <text evidence="6">Belongs to the rhamnose isomerase family.</text>
</comment>
<evidence type="ECO:0000313" key="9">
    <source>
        <dbReference type="Proteomes" id="UP000635828"/>
    </source>
</evidence>
<dbReference type="SUPFAM" id="SSF51658">
    <property type="entry name" value="Xylose isomerase-like"/>
    <property type="match status" value="1"/>
</dbReference>
<keyword evidence="5 6" id="KW-0684">Rhamnose metabolism</keyword>
<sequence length="415" mass="47314">MTVEERYEAAKESYRNIGVDTDQVLEYLKNVPISMHCWQGDDVAGFEGEGALSGGIQATGNYPGKARTPKELMEDIDKALSLIPGKHRLNLHASYAVFEDGFVDRDALEPKHFKKWVEFAKERGLGLDFNPTFFSHPKAEEATLSSENEEIRQFWIRHGQACLRISEYFAEELGTPCTMNIWIPDGFKDVPADRKAPRARLKDSLDQILAAGYDKEKVNVAVESKVFGIGMESYTVGSHEFYMNYAAKNDILCLLDNGHYHPTEVVSDKISSMLLFSDKVALHVTRPVRWDSDHVVLLDDETKEIAKEIVMNGTEHVLLALDFFDASINRISAWVVGMRNMQKALLTAMLRPNEKLKSLQENREFTELMVMQEELKLYPAGDVWNYFCEINGVPAKEDWFQEVKAYENNILLQRN</sequence>
<dbReference type="PANTHER" id="PTHR30268:SF0">
    <property type="entry name" value="L-RHAMNOSE ISOMERASE"/>
    <property type="match status" value="1"/>
</dbReference>
<comment type="cofactor">
    <cofactor evidence="6">
        <name>Mn(2+)</name>
        <dbReference type="ChEBI" id="CHEBI:29035"/>
    </cofactor>
    <text evidence="6">Binds 1 Mn(2+) ion per subunit.</text>
</comment>
<gene>
    <name evidence="6" type="primary">rhaA</name>
    <name evidence="8" type="ORF">H8S22_09040</name>
</gene>
<protein>
    <recommendedName>
        <fullName evidence="6 7">L-rhamnose isomerase</fullName>
        <ecNumber evidence="6 7">5.3.1.14</ecNumber>
    </recommendedName>
</protein>
<accession>A0ABR7FRA3</accession>
<feature type="binding site" evidence="6">
    <location>
        <position position="293"/>
    </location>
    <ligand>
        <name>Mn(2+)</name>
        <dbReference type="ChEBI" id="CHEBI:29035"/>
    </ligand>
</feature>
<comment type="catalytic activity">
    <reaction evidence="6">
        <text>L-rhamnopyranose = L-rhamnulose</text>
        <dbReference type="Rhea" id="RHEA:23160"/>
        <dbReference type="ChEBI" id="CHEBI:17897"/>
        <dbReference type="ChEBI" id="CHEBI:62346"/>
        <dbReference type="EC" id="5.3.1.14"/>
    </reaction>
</comment>
<dbReference type="HAMAP" id="MF_00541">
    <property type="entry name" value="RhaA"/>
    <property type="match status" value="1"/>
</dbReference>
<comment type="subcellular location">
    <subcellularLocation>
        <location evidence="6">Cytoplasm</location>
    </subcellularLocation>
</comment>
<evidence type="ECO:0000256" key="3">
    <source>
        <dbReference type="ARBA" id="ARBA00023211"/>
    </source>
</evidence>
<dbReference type="NCBIfam" id="NF002203">
    <property type="entry name" value="PRK01076.1"/>
    <property type="match status" value="1"/>
</dbReference>
<evidence type="ECO:0000256" key="5">
    <source>
        <dbReference type="ARBA" id="ARBA00023308"/>
    </source>
</evidence>
<evidence type="ECO:0000256" key="7">
    <source>
        <dbReference type="NCBIfam" id="TIGR01748"/>
    </source>
</evidence>